<protein>
    <submittedName>
        <fullName evidence="2">Uncharacterized protein</fullName>
    </submittedName>
</protein>
<keyword evidence="1" id="KW-0812">Transmembrane</keyword>
<evidence type="ECO:0000313" key="3">
    <source>
        <dbReference type="Proteomes" id="UP000597761"/>
    </source>
</evidence>
<keyword evidence="3" id="KW-1185">Reference proteome</keyword>
<feature type="transmembrane region" description="Helical" evidence="1">
    <location>
        <begin position="12"/>
        <end position="34"/>
    </location>
</feature>
<name>A0ABQ1P640_9MICC</name>
<sequence length="341" mass="35353">MTHPGGERQRWLLAAFIVVTVVFALGLTAGALLVPRQAQIDVSGSTPSTEADSSAIPLGSSEKTVARIHVEGKAGNPALITYDAAVGAADAPSSQAAMVSFRVECRSPDGKDLPMQTTGTTTTNVFIARGGTLRGQALSPALPDGQTTCSLIGGAPFATAPVSGMGDASLPVTVELRQVTAGDPSFQQMDGELEDATALTRRTSEAVLDTRFDTDSRHLDVFATVRLTSCTVVDGSRDGDGPLACKPGMVGPDASTVRIRVLARTYDDAGKQIGGATLWDEDAAVAPSTHHLPWTIRLENIDRRMTGKSATTRITVIVGSVAGTPVTVHANGTDGVVSHHS</sequence>
<accession>A0ABQ1P640</accession>
<dbReference type="RefSeq" id="WP_188667817.1">
    <property type="nucleotide sequence ID" value="NZ_BMJI01000007.1"/>
</dbReference>
<keyword evidence="1" id="KW-1133">Transmembrane helix</keyword>
<proteinExistence type="predicted"/>
<comment type="caution">
    <text evidence="2">The sequence shown here is derived from an EMBL/GenBank/DDBJ whole genome shotgun (WGS) entry which is preliminary data.</text>
</comment>
<dbReference type="EMBL" id="BMJI01000007">
    <property type="protein sequence ID" value="GGC89898.1"/>
    <property type="molecule type" value="Genomic_DNA"/>
</dbReference>
<dbReference type="Proteomes" id="UP000597761">
    <property type="component" value="Unassembled WGS sequence"/>
</dbReference>
<organism evidence="2 3">
    <name type="scientific">Tersicoccus solisilvae</name>
    <dbReference type="NCBI Taxonomy" id="1882339"/>
    <lineage>
        <taxon>Bacteria</taxon>
        <taxon>Bacillati</taxon>
        <taxon>Actinomycetota</taxon>
        <taxon>Actinomycetes</taxon>
        <taxon>Micrococcales</taxon>
        <taxon>Micrococcaceae</taxon>
        <taxon>Tersicoccus</taxon>
    </lineage>
</organism>
<gene>
    <name evidence="2" type="ORF">GCM10011512_16060</name>
</gene>
<reference evidence="3" key="1">
    <citation type="journal article" date="2019" name="Int. J. Syst. Evol. Microbiol.">
        <title>The Global Catalogue of Microorganisms (GCM) 10K type strain sequencing project: providing services to taxonomists for standard genome sequencing and annotation.</title>
        <authorList>
            <consortium name="The Broad Institute Genomics Platform"/>
            <consortium name="The Broad Institute Genome Sequencing Center for Infectious Disease"/>
            <person name="Wu L."/>
            <person name="Ma J."/>
        </authorList>
    </citation>
    <scope>NUCLEOTIDE SEQUENCE [LARGE SCALE GENOMIC DNA]</scope>
    <source>
        <strain evidence="3">CGMCC 1.15480</strain>
    </source>
</reference>
<keyword evidence="1" id="KW-0472">Membrane</keyword>
<evidence type="ECO:0000256" key="1">
    <source>
        <dbReference type="SAM" id="Phobius"/>
    </source>
</evidence>
<evidence type="ECO:0000313" key="2">
    <source>
        <dbReference type="EMBL" id="GGC89898.1"/>
    </source>
</evidence>